<feature type="signal peptide" evidence="1">
    <location>
        <begin position="1"/>
        <end position="23"/>
    </location>
</feature>
<dbReference type="SUPFAM" id="SSF50156">
    <property type="entry name" value="PDZ domain-like"/>
    <property type="match status" value="1"/>
</dbReference>
<feature type="chain" id="PRO_5012415730" description="Tail specific protease domain-containing protein" evidence="1">
    <location>
        <begin position="24"/>
        <end position="434"/>
    </location>
</feature>
<dbReference type="EMBL" id="LWBP01000199">
    <property type="protein sequence ID" value="OQP56589.1"/>
    <property type="molecule type" value="Genomic_DNA"/>
</dbReference>
<dbReference type="GO" id="GO:0007165">
    <property type="term" value="P:signal transduction"/>
    <property type="evidence" value="ECO:0007669"/>
    <property type="project" value="TreeGrafter"/>
</dbReference>
<dbReference type="GO" id="GO:0030288">
    <property type="term" value="C:outer membrane-bounded periplasmic space"/>
    <property type="evidence" value="ECO:0007669"/>
    <property type="project" value="TreeGrafter"/>
</dbReference>
<organism evidence="3 4">
    <name type="scientific">Niastella populi</name>
    <dbReference type="NCBI Taxonomy" id="550983"/>
    <lineage>
        <taxon>Bacteria</taxon>
        <taxon>Pseudomonadati</taxon>
        <taxon>Bacteroidota</taxon>
        <taxon>Chitinophagia</taxon>
        <taxon>Chitinophagales</taxon>
        <taxon>Chitinophagaceae</taxon>
        <taxon>Niastella</taxon>
    </lineage>
</organism>
<evidence type="ECO:0000313" key="3">
    <source>
        <dbReference type="EMBL" id="OQP56589.1"/>
    </source>
</evidence>
<dbReference type="GO" id="GO:0008236">
    <property type="term" value="F:serine-type peptidase activity"/>
    <property type="evidence" value="ECO:0007669"/>
    <property type="project" value="InterPro"/>
</dbReference>
<accession>A0A1V9FDZ1</accession>
<gene>
    <name evidence="3" type="ORF">A4R26_05370</name>
</gene>
<keyword evidence="1" id="KW-0732">Signal</keyword>
<dbReference type="STRING" id="550983.A4R26_05370"/>
<dbReference type="RefSeq" id="WP_081168829.1">
    <property type="nucleotide sequence ID" value="NZ_LWBP01000199.1"/>
</dbReference>
<dbReference type="InterPro" id="IPR041613">
    <property type="entry name" value="Pept_S41_N"/>
</dbReference>
<reference evidence="4" key="1">
    <citation type="submission" date="2016-04" db="EMBL/GenBank/DDBJ databases">
        <authorList>
            <person name="Chen L."/>
            <person name="Zhuang W."/>
            <person name="Wang G."/>
        </authorList>
    </citation>
    <scope>NUCLEOTIDE SEQUENCE [LARGE SCALE GENOMIC DNA]</scope>
    <source>
        <strain evidence="4">208</strain>
    </source>
</reference>
<dbReference type="Pfam" id="PF03572">
    <property type="entry name" value="Peptidase_S41"/>
    <property type="match status" value="1"/>
</dbReference>
<evidence type="ECO:0000259" key="2">
    <source>
        <dbReference type="SMART" id="SM00245"/>
    </source>
</evidence>
<dbReference type="SMART" id="SM00245">
    <property type="entry name" value="TSPc"/>
    <property type="match status" value="1"/>
</dbReference>
<dbReference type="InterPro" id="IPR005151">
    <property type="entry name" value="Tail-specific_protease"/>
</dbReference>
<evidence type="ECO:0000256" key="1">
    <source>
        <dbReference type="SAM" id="SignalP"/>
    </source>
</evidence>
<dbReference type="GO" id="GO:0004175">
    <property type="term" value="F:endopeptidase activity"/>
    <property type="evidence" value="ECO:0007669"/>
    <property type="project" value="TreeGrafter"/>
</dbReference>
<dbReference type="Gene3D" id="2.30.42.10">
    <property type="match status" value="1"/>
</dbReference>
<comment type="caution">
    <text evidence="3">The sequence shown here is derived from an EMBL/GenBank/DDBJ whole genome shotgun (WGS) entry which is preliminary data.</text>
</comment>
<dbReference type="InterPro" id="IPR036034">
    <property type="entry name" value="PDZ_sf"/>
</dbReference>
<proteinExistence type="predicted"/>
<dbReference type="GO" id="GO:0006508">
    <property type="term" value="P:proteolysis"/>
    <property type="evidence" value="ECO:0007669"/>
    <property type="project" value="InterPro"/>
</dbReference>
<dbReference type="PANTHER" id="PTHR32060:SF30">
    <property type="entry name" value="CARBOXY-TERMINAL PROCESSING PROTEASE CTPA"/>
    <property type="match status" value="1"/>
</dbReference>
<dbReference type="Proteomes" id="UP000192276">
    <property type="component" value="Unassembled WGS sequence"/>
</dbReference>
<evidence type="ECO:0000313" key="4">
    <source>
        <dbReference type="Proteomes" id="UP000192276"/>
    </source>
</evidence>
<dbReference type="Gene3D" id="3.30.750.170">
    <property type="match status" value="1"/>
</dbReference>
<dbReference type="InterPro" id="IPR029045">
    <property type="entry name" value="ClpP/crotonase-like_dom_sf"/>
</dbReference>
<dbReference type="CDD" id="cd07561">
    <property type="entry name" value="Peptidase_S41_CPP_like"/>
    <property type="match status" value="1"/>
</dbReference>
<dbReference type="SUPFAM" id="SSF52096">
    <property type="entry name" value="ClpP/crotonase"/>
    <property type="match status" value="1"/>
</dbReference>
<sequence>MTVSKIIVYILISFALLPGPACTKKDAGWQPTDSLGKINKWVYDSMQLYYYWSADMPAHPDYSLPTEQFFKQLLSPKDRFSWISNRTNIGSTKTSAEMYGFHYTFTAHPFDSQKLIGVITHVIPGSAANNRGLKRGMLFTAVNDKAITPGNKQTTKAALQASSAILQLAAFNTDRSALVDAARVGVQSSIVPQKSVYATSLFEAGGKKTGYLAYYLCAEKDDGVMLQSIQKLQQKGVSEMILDLRYNPGGSVASATKLAAMLAGNFNASAKFITYRGNRHGGTVVQTFQQAIAFSGNASGKNMSDLQASNLHLSRLFILTSAETASAAELLVHNLAPYTDVVRIGETTLGKDEASFPVEDLRNPRQVAWVLMPTVYKIADANGKGDYSNGLVPHYPVTETGKLPLPPVGRPGDLPVDKALELIYGTTSVNVVAL</sequence>
<dbReference type="Pfam" id="PF18294">
    <property type="entry name" value="Pept_S41_N"/>
    <property type="match status" value="1"/>
</dbReference>
<dbReference type="PANTHER" id="PTHR32060">
    <property type="entry name" value="TAIL-SPECIFIC PROTEASE"/>
    <property type="match status" value="1"/>
</dbReference>
<protein>
    <recommendedName>
        <fullName evidence="2">Tail specific protease domain-containing protein</fullName>
    </recommendedName>
</protein>
<name>A0A1V9FDZ1_9BACT</name>
<dbReference type="OrthoDB" id="7168509at2"/>
<dbReference type="Gene3D" id="3.90.226.10">
    <property type="entry name" value="2-enoyl-CoA Hydratase, Chain A, domain 1"/>
    <property type="match status" value="1"/>
</dbReference>
<dbReference type="AlphaFoldDB" id="A0A1V9FDZ1"/>
<keyword evidence="4" id="KW-1185">Reference proteome</keyword>
<feature type="domain" description="Tail specific protease" evidence="2">
    <location>
        <begin position="174"/>
        <end position="398"/>
    </location>
</feature>